<evidence type="ECO:0000256" key="2">
    <source>
        <dbReference type="ARBA" id="ARBA00023186"/>
    </source>
</evidence>
<dbReference type="InterPro" id="IPR037124">
    <property type="entry name" value="Chaperonin_GroES_sf"/>
</dbReference>
<dbReference type="SMART" id="SM00883">
    <property type="entry name" value="Cpn10"/>
    <property type="match status" value="1"/>
</dbReference>
<dbReference type="PANTHER" id="PTHR10772:SF63">
    <property type="entry name" value="20 KDA CHAPERONIN, CHLOROPLASTIC"/>
    <property type="match status" value="1"/>
</dbReference>
<dbReference type="Gene3D" id="2.30.33.40">
    <property type="entry name" value="GroES chaperonin"/>
    <property type="match status" value="1"/>
</dbReference>
<dbReference type="GO" id="GO:0005524">
    <property type="term" value="F:ATP binding"/>
    <property type="evidence" value="ECO:0007669"/>
    <property type="project" value="InterPro"/>
</dbReference>
<proteinExistence type="inferred from homology"/>
<reference evidence="3" key="1">
    <citation type="submission" date="2020-05" db="EMBL/GenBank/DDBJ databases">
        <authorList>
            <person name="Chiriac C."/>
            <person name="Salcher M."/>
            <person name="Ghai R."/>
            <person name="Kavagutti S V."/>
        </authorList>
    </citation>
    <scope>NUCLEOTIDE SEQUENCE</scope>
</reference>
<organism evidence="3">
    <name type="scientific">uncultured Caudovirales phage</name>
    <dbReference type="NCBI Taxonomy" id="2100421"/>
    <lineage>
        <taxon>Viruses</taxon>
        <taxon>Duplodnaviria</taxon>
        <taxon>Heunggongvirae</taxon>
        <taxon>Uroviricota</taxon>
        <taxon>Caudoviricetes</taxon>
        <taxon>Peduoviridae</taxon>
        <taxon>Maltschvirus</taxon>
        <taxon>Maltschvirus maltsch</taxon>
    </lineage>
</organism>
<dbReference type="GO" id="GO:0044183">
    <property type="term" value="F:protein folding chaperone"/>
    <property type="evidence" value="ECO:0007669"/>
    <property type="project" value="InterPro"/>
</dbReference>
<gene>
    <name evidence="3" type="ORF">UFOVP1119_18</name>
    <name evidence="4" type="ORF">UFOVP1238_135</name>
</gene>
<dbReference type="EMBL" id="LR797198">
    <property type="protein sequence ID" value="CAB4193738.1"/>
    <property type="molecule type" value="Genomic_DNA"/>
</dbReference>
<evidence type="ECO:0000313" key="3">
    <source>
        <dbReference type="EMBL" id="CAB4185239.1"/>
    </source>
</evidence>
<dbReference type="SUPFAM" id="SSF50129">
    <property type="entry name" value="GroES-like"/>
    <property type="match status" value="1"/>
</dbReference>
<dbReference type="Pfam" id="PF00166">
    <property type="entry name" value="Cpn10"/>
    <property type="match status" value="1"/>
</dbReference>
<name>A0A6J5QKX4_9CAUD</name>
<dbReference type="GO" id="GO:0046872">
    <property type="term" value="F:metal ion binding"/>
    <property type="evidence" value="ECO:0007669"/>
    <property type="project" value="TreeGrafter"/>
</dbReference>
<evidence type="ECO:0000313" key="4">
    <source>
        <dbReference type="EMBL" id="CAB4193738.1"/>
    </source>
</evidence>
<dbReference type="GO" id="GO:0051082">
    <property type="term" value="F:unfolded protein binding"/>
    <property type="evidence" value="ECO:0007669"/>
    <property type="project" value="TreeGrafter"/>
</dbReference>
<accession>A0A6J5QKX4</accession>
<protein>
    <submittedName>
        <fullName evidence="3">GroS Co-chaperonin GroES (HSP10)</fullName>
    </submittedName>
</protein>
<dbReference type="CDD" id="cd00320">
    <property type="entry name" value="cpn10"/>
    <property type="match status" value="1"/>
</dbReference>
<evidence type="ECO:0000256" key="1">
    <source>
        <dbReference type="ARBA" id="ARBA00006975"/>
    </source>
</evidence>
<dbReference type="PRINTS" id="PR00297">
    <property type="entry name" value="CHAPERONIN10"/>
</dbReference>
<keyword evidence="2" id="KW-0143">Chaperone</keyword>
<comment type="similarity">
    <text evidence="1">Belongs to the GroES chaperonin family.</text>
</comment>
<dbReference type="PANTHER" id="PTHR10772">
    <property type="entry name" value="10 KDA HEAT SHOCK PROTEIN"/>
    <property type="match status" value="1"/>
</dbReference>
<dbReference type="GO" id="GO:0051087">
    <property type="term" value="F:protein-folding chaperone binding"/>
    <property type="evidence" value="ECO:0007669"/>
    <property type="project" value="TreeGrafter"/>
</dbReference>
<dbReference type="EMBL" id="LR797076">
    <property type="protein sequence ID" value="CAB4185239.1"/>
    <property type="molecule type" value="Genomic_DNA"/>
</dbReference>
<dbReference type="InterPro" id="IPR011032">
    <property type="entry name" value="GroES-like_sf"/>
</dbReference>
<dbReference type="InterPro" id="IPR020818">
    <property type="entry name" value="Chaperonin_GroES"/>
</dbReference>
<sequence>MTNIEPFGSMILIEEIKQEERKTNSGLVLAATTLEQELRRGKVIQVGPGDYDNSGNKHEIPLTFGDIIIYNESNATEVTDALGSKYYFINWRHLFGKEGTF</sequence>